<dbReference type="RefSeq" id="WP_055097371.1">
    <property type="nucleotide sequence ID" value="NZ_JRLF01000014.1"/>
</dbReference>
<name>A0A0Q0S0T7_9FLAO</name>
<evidence type="ECO:0000313" key="2">
    <source>
        <dbReference type="EMBL" id="KQB38557.1"/>
    </source>
</evidence>
<comment type="caution">
    <text evidence="2">The sequence shown here is derived from an EMBL/GenBank/DDBJ whole genome shotgun (WGS) entry which is preliminary data.</text>
</comment>
<proteinExistence type="predicted"/>
<dbReference type="Pfam" id="PF13391">
    <property type="entry name" value="HNH_2"/>
    <property type="match status" value="1"/>
</dbReference>
<accession>A0A0Q0S0T7</accession>
<dbReference type="InterPro" id="IPR003615">
    <property type="entry name" value="HNH_nuc"/>
</dbReference>
<organism evidence="2 3">
    <name type="scientific">Flavobacterium aquidurense</name>
    <dbReference type="NCBI Taxonomy" id="362413"/>
    <lineage>
        <taxon>Bacteria</taxon>
        <taxon>Pseudomonadati</taxon>
        <taxon>Bacteroidota</taxon>
        <taxon>Flavobacteriia</taxon>
        <taxon>Flavobacteriales</taxon>
        <taxon>Flavobacteriaceae</taxon>
        <taxon>Flavobacterium</taxon>
    </lineage>
</organism>
<dbReference type="Proteomes" id="UP000050443">
    <property type="component" value="Unassembled WGS sequence"/>
</dbReference>
<protein>
    <submittedName>
        <fullName evidence="2">Restriction endonuclease</fullName>
    </submittedName>
</protein>
<evidence type="ECO:0000313" key="3">
    <source>
        <dbReference type="Proteomes" id="UP000050443"/>
    </source>
</evidence>
<keyword evidence="2" id="KW-0378">Hydrolase</keyword>
<dbReference type="OrthoDB" id="67788at2"/>
<dbReference type="EMBL" id="JRLF01000014">
    <property type="protein sequence ID" value="KQB38557.1"/>
    <property type="molecule type" value="Genomic_DNA"/>
</dbReference>
<dbReference type="AlphaFoldDB" id="A0A0Q0S0T7"/>
<sequence>MPPLRLWTKEELILTFNLYLKIPFGKTHSTNKDIIHLANLIDRTPGSIALRLANFASVDPVLKARGIKGMDGGKKIVQPIWNEFYENQEELIFLSEEILAQKEHISIEKKFEDILFDTKDLKGEDVRRAVKTRVNQSVFRQMVLSNYNNKCAITGIDIPELLLASHIIPWSKNEEHRLNPENGICFSALYDKAFDKGLIGINTNHEIIFSDSIKRKKEAEFYNKYFYSLENQKIIAPQKYLPRKEFLEYHLDTVFNKQIIS</sequence>
<keyword evidence="2" id="KW-0540">Nuclease</keyword>
<evidence type="ECO:0000259" key="1">
    <source>
        <dbReference type="Pfam" id="PF13391"/>
    </source>
</evidence>
<keyword evidence="2" id="KW-0255">Endonuclease</keyword>
<gene>
    <name evidence="2" type="ORF">RC62_1916</name>
</gene>
<feature type="domain" description="HNH nuclease" evidence="1">
    <location>
        <begin position="151"/>
        <end position="202"/>
    </location>
</feature>
<reference evidence="2 3" key="1">
    <citation type="submission" date="2014-09" db="EMBL/GenBank/DDBJ databases">
        <title>Genome sequence of Flavobacterium aquidurense RC62.</title>
        <authorList>
            <person name="Kim J.F."/>
            <person name="Kwak M.-J."/>
        </authorList>
    </citation>
    <scope>NUCLEOTIDE SEQUENCE [LARGE SCALE GENOMIC DNA]</scope>
    <source>
        <strain evidence="2 3">RC62</strain>
    </source>
</reference>
<dbReference type="PATRIC" id="fig|362413.3.peg.1864"/>
<dbReference type="GO" id="GO:0004519">
    <property type="term" value="F:endonuclease activity"/>
    <property type="evidence" value="ECO:0007669"/>
    <property type="project" value="UniProtKB-KW"/>
</dbReference>